<keyword evidence="1" id="KW-0812">Transmembrane</keyword>
<dbReference type="InterPro" id="IPR025067">
    <property type="entry name" value="DUF4079"/>
</dbReference>
<keyword evidence="3" id="KW-1185">Reference proteome</keyword>
<feature type="transmembrane region" description="Helical" evidence="1">
    <location>
        <begin position="139"/>
        <end position="160"/>
    </location>
</feature>
<dbReference type="Pfam" id="PF13301">
    <property type="entry name" value="DUF4079"/>
    <property type="match status" value="1"/>
</dbReference>
<evidence type="ECO:0000313" key="3">
    <source>
        <dbReference type="Proteomes" id="UP000640531"/>
    </source>
</evidence>
<comment type="caution">
    <text evidence="2">The sequence shown here is derived from an EMBL/GenBank/DDBJ whole genome shotgun (WGS) entry which is preliminary data.</text>
</comment>
<evidence type="ECO:0000256" key="1">
    <source>
        <dbReference type="SAM" id="Phobius"/>
    </source>
</evidence>
<evidence type="ECO:0000313" key="2">
    <source>
        <dbReference type="EMBL" id="MBD2567134.1"/>
    </source>
</evidence>
<feature type="transmembrane region" description="Helical" evidence="1">
    <location>
        <begin position="73"/>
        <end position="93"/>
    </location>
</feature>
<proteinExistence type="predicted"/>
<dbReference type="PANTHER" id="PTHR36738:SF1">
    <property type="entry name" value="EXPRESSED PROTEIN"/>
    <property type="match status" value="1"/>
</dbReference>
<dbReference type="EMBL" id="JACJST010000002">
    <property type="protein sequence ID" value="MBD2567134.1"/>
    <property type="molecule type" value="Genomic_DNA"/>
</dbReference>
<dbReference type="PANTHER" id="PTHR36738">
    <property type="entry name" value="EXPRESSED PROTEIN"/>
    <property type="match status" value="1"/>
</dbReference>
<gene>
    <name evidence="2" type="ORF">H6G59_04330</name>
</gene>
<keyword evidence="1" id="KW-1133">Transmembrane helix</keyword>
<reference evidence="2 3" key="1">
    <citation type="journal article" date="2020" name="ISME J.">
        <title>Comparative genomics reveals insights into cyanobacterial evolution and habitat adaptation.</title>
        <authorList>
            <person name="Chen M.Y."/>
            <person name="Teng W.K."/>
            <person name="Zhao L."/>
            <person name="Hu C.X."/>
            <person name="Zhou Y.K."/>
            <person name="Han B.P."/>
            <person name="Song L.R."/>
            <person name="Shu W.S."/>
        </authorList>
    </citation>
    <scope>NUCLEOTIDE SEQUENCE [LARGE SCALE GENOMIC DNA]</scope>
    <source>
        <strain evidence="2 3">FACHB-196</strain>
    </source>
</reference>
<keyword evidence="1" id="KW-0472">Membrane</keyword>
<feature type="transmembrane region" description="Helical" evidence="1">
    <location>
        <begin position="105"/>
        <end position="127"/>
    </location>
</feature>
<accession>A0ABR8FBJ3</accession>
<dbReference type="RefSeq" id="WP_190711911.1">
    <property type="nucleotide sequence ID" value="NZ_JACJST010000002.1"/>
</dbReference>
<feature type="transmembrane region" description="Helical" evidence="1">
    <location>
        <begin position="32"/>
        <end position="52"/>
    </location>
</feature>
<dbReference type="Gene3D" id="1.20.120.1770">
    <property type="match status" value="1"/>
</dbReference>
<sequence>MSEKLSELLEPIAAWFRSLGVPELIVHWGHPVMMGIVIFVVGIFVGVAGWRGKLLEGKDKDAAIKNRSAHRQLAPWLFVFLAGGYIGGVLSLVMQRKPLLESPHFWTGSLVLILLLINGVISLSGFFGNKASLRAVHAYLGTTALGIMFLHAVLGLNLGISL</sequence>
<name>A0ABR8FBJ3_9NOST</name>
<protein>
    <submittedName>
        <fullName evidence="2">DUF4079 domain-containing protein</fullName>
    </submittedName>
</protein>
<dbReference type="Proteomes" id="UP000640531">
    <property type="component" value="Unassembled WGS sequence"/>
</dbReference>
<organism evidence="2 3">
    <name type="scientific">Anabaena lutea FACHB-196</name>
    <dbReference type="NCBI Taxonomy" id="2692881"/>
    <lineage>
        <taxon>Bacteria</taxon>
        <taxon>Bacillati</taxon>
        <taxon>Cyanobacteriota</taxon>
        <taxon>Cyanophyceae</taxon>
        <taxon>Nostocales</taxon>
        <taxon>Nostocaceae</taxon>
        <taxon>Anabaena</taxon>
    </lineage>
</organism>